<organism evidence="2 3">
    <name type="scientific">Treponema saccharophilum DSM 2985</name>
    <dbReference type="NCBI Taxonomy" id="907348"/>
    <lineage>
        <taxon>Bacteria</taxon>
        <taxon>Pseudomonadati</taxon>
        <taxon>Spirochaetota</taxon>
        <taxon>Spirochaetia</taxon>
        <taxon>Spirochaetales</taxon>
        <taxon>Treponemataceae</taxon>
        <taxon>Treponema</taxon>
    </lineage>
</organism>
<feature type="signal peptide" evidence="1">
    <location>
        <begin position="1"/>
        <end position="20"/>
    </location>
</feature>
<reference evidence="2 3" key="1">
    <citation type="submission" date="2011-09" db="EMBL/GenBank/DDBJ databases">
        <title>The draft genome of Treponema saccharophilum DSM 2985.</title>
        <authorList>
            <consortium name="US DOE Joint Genome Institute (JGI-PGF)"/>
            <person name="Lucas S."/>
            <person name="Copeland A."/>
            <person name="Lapidus A."/>
            <person name="Glavina del Rio T."/>
            <person name="Dalin E."/>
            <person name="Tice H."/>
            <person name="Bruce D."/>
            <person name="Goodwin L."/>
            <person name="Pitluck S."/>
            <person name="Peters L."/>
            <person name="Kyrpides N."/>
            <person name="Mavromatis K."/>
            <person name="Ivanova N."/>
            <person name="Markowitz V."/>
            <person name="Cheng J.-F."/>
            <person name="Hugenholtz P."/>
            <person name="Woyke T."/>
            <person name="Wu D."/>
            <person name="Gronow S."/>
            <person name="Wellnitz S."/>
            <person name="Brambilla E."/>
            <person name="Klenk H.-P."/>
            <person name="Eisen J.A."/>
        </authorList>
    </citation>
    <scope>NUCLEOTIDE SEQUENCE [LARGE SCALE GENOMIC DNA]</scope>
    <source>
        <strain evidence="2 3">DSM 2985</strain>
    </source>
</reference>
<keyword evidence="1" id="KW-0732">Signal</keyword>
<dbReference type="RefSeq" id="WP_002703071.1">
    <property type="nucleotide sequence ID" value="NZ_AGRW01000039.1"/>
</dbReference>
<sequence>MKKRIAALLLFFAAATCLGAYEIYNTAGKDYAEESTFRGYIVFTSESEYEQNKELMKKCRIYTTDREVDFIPSRSQELSAIIAYRNIRPGAYIVEFIVEEVPGNGQNWIAVANYRYGK</sequence>
<dbReference type="EMBL" id="AGRW01000039">
    <property type="protein sequence ID" value="EIC02420.1"/>
    <property type="molecule type" value="Genomic_DNA"/>
</dbReference>
<evidence type="ECO:0008006" key="4">
    <source>
        <dbReference type="Google" id="ProtNLM"/>
    </source>
</evidence>
<keyword evidence="3" id="KW-1185">Reference proteome</keyword>
<protein>
    <recommendedName>
        <fullName evidence="4">Lipoprotein</fullName>
    </recommendedName>
</protein>
<feature type="chain" id="PRO_5003609723" description="Lipoprotein" evidence="1">
    <location>
        <begin position="21"/>
        <end position="118"/>
    </location>
</feature>
<name>H7EIW3_9SPIR</name>
<comment type="caution">
    <text evidence="2">The sequence shown here is derived from an EMBL/GenBank/DDBJ whole genome shotgun (WGS) entry which is preliminary data.</text>
</comment>
<dbReference type="PATRIC" id="fig|907348.3.peg.774"/>
<proteinExistence type="predicted"/>
<evidence type="ECO:0000313" key="2">
    <source>
        <dbReference type="EMBL" id="EIC02420.1"/>
    </source>
</evidence>
<accession>H7EIW3</accession>
<dbReference type="STRING" id="907348.TresaDRAFT_2062"/>
<dbReference type="AlphaFoldDB" id="H7EIW3"/>
<gene>
    <name evidence="2" type="ORF">TresaDRAFT_2062</name>
</gene>
<evidence type="ECO:0000256" key="1">
    <source>
        <dbReference type="SAM" id="SignalP"/>
    </source>
</evidence>
<dbReference type="Proteomes" id="UP000003571">
    <property type="component" value="Unassembled WGS sequence"/>
</dbReference>
<evidence type="ECO:0000313" key="3">
    <source>
        <dbReference type="Proteomes" id="UP000003571"/>
    </source>
</evidence>